<keyword evidence="6" id="KW-1185">Reference proteome</keyword>
<comment type="caution">
    <text evidence="5">The sequence shown here is derived from an EMBL/GenBank/DDBJ whole genome shotgun (WGS) entry which is preliminary data.</text>
</comment>
<dbReference type="OrthoDB" id="9795206at2"/>
<dbReference type="GO" id="GO:0008999">
    <property type="term" value="F:protein-N-terminal-alanine acetyltransferase activity"/>
    <property type="evidence" value="ECO:0007669"/>
    <property type="project" value="TreeGrafter"/>
</dbReference>
<gene>
    <name evidence="5" type="ORF">C7B65_23625</name>
</gene>
<name>A0A2T1D5M4_9CYAN</name>
<dbReference type="PANTHER" id="PTHR43792:SF8">
    <property type="entry name" value="[RIBOSOMAL PROTEIN US5]-ALANINE N-ACETYLTRANSFERASE"/>
    <property type="match status" value="1"/>
</dbReference>
<accession>A0A2T1D5M4</accession>
<evidence type="ECO:0000256" key="1">
    <source>
        <dbReference type="ARBA" id="ARBA00022679"/>
    </source>
</evidence>
<evidence type="ECO:0000256" key="3">
    <source>
        <dbReference type="ARBA" id="ARBA00038502"/>
    </source>
</evidence>
<dbReference type="PROSITE" id="PS51186">
    <property type="entry name" value="GNAT"/>
    <property type="match status" value="1"/>
</dbReference>
<dbReference type="Proteomes" id="UP000238634">
    <property type="component" value="Unassembled WGS sequence"/>
</dbReference>
<dbReference type="Pfam" id="PF13302">
    <property type="entry name" value="Acetyltransf_3"/>
    <property type="match status" value="1"/>
</dbReference>
<protein>
    <submittedName>
        <fullName evidence="5">GNAT family N-acetyltransferase</fullName>
    </submittedName>
</protein>
<dbReference type="PANTHER" id="PTHR43792">
    <property type="entry name" value="GNAT FAMILY, PUTATIVE (AFU_ORTHOLOGUE AFUA_3G00765)-RELATED-RELATED"/>
    <property type="match status" value="1"/>
</dbReference>
<dbReference type="InterPro" id="IPR000182">
    <property type="entry name" value="GNAT_dom"/>
</dbReference>
<dbReference type="RefSeq" id="WP_073074932.1">
    <property type="nucleotide sequence ID" value="NZ_MPPI01000051.1"/>
</dbReference>
<dbReference type="InterPro" id="IPR016181">
    <property type="entry name" value="Acyl_CoA_acyltransferase"/>
</dbReference>
<evidence type="ECO:0000313" key="5">
    <source>
        <dbReference type="EMBL" id="PSB15731.1"/>
    </source>
</evidence>
<keyword evidence="2" id="KW-0012">Acyltransferase</keyword>
<evidence type="ECO:0000256" key="2">
    <source>
        <dbReference type="ARBA" id="ARBA00023315"/>
    </source>
</evidence>
<reference evidence="5 6" key="1">
    <citation type="submission" date="2018-02" db="EMBL/GenBank/DDBJ databases">
        <authorList>
            <person name="Cohen D.B."/>
            <person name="Kent A.D."/>
        </authorList>
    </citation>
    <scope>NUCLEOTIDE SEQUENCE [LARGE SCALE GENOMIC DNA]</scope>
    <source>
        <strain evidence="5 6">ULC007</strain>
    </source>
</reference>
<keyword evidence="1 5" id="KW-0808">Transferase</keyword>
<dbReference type="STRING" id="1920490.GCA_001895925_05423"/>
<dbReference type="InterPro" id="IPR051531">
    <property type="entry name" value="N-acetyltransferase"/>
</dbReference>
<reference evidence="5 6" key="2">
    <citation type="submission" date="2018-03" db="EMBL/GenBank/DDBJ databases">
        <title>The ancient ancestry and fast evolution of plastids.</title>
        <authorList>
            <person name="Moore K.R."/>
            <person name="Magnabosco C."/>
            <person name="Momper L."/>
            <person name="Gold D.A."/>
            <person name="Bosak T."/>
            <person name="Fournier G.P."/>
        </authorList>
    </citation>
    <scope>NUCLEOTIDE SEQUENCE [LARGE SCALE GENOMIC DNA]</scope>
    <source>
        <strain evidence="5 6">ULC007</strain>
    </source>
</reference>
<dbReference type="GO" id="GO:0005737">
    <property type="term" value="C:cytoplasm"/>
    <property type="evidence" value="ECO:0007669"/>
    <property type="project" value="TreeGrafter"/>
</dbReference>
<sequence>MIEAPVFITPRLIVRLLSQRDIPAVIHYYKENRAFLEPFEPTKPKNFYNREFWSHQIDKSLIEFSYDRSLRLFIFNKSQPDKIIGGANFTQMIQGVSYSCCLGYSLAESEQGHGYMTEAIQASIQYVFDDLNMHRICANYMPHNRRSASVLKRLGFVIEGYAGNYILINGKWEDHILTSLTNPNWAER</sequence>
<feature type="domain" description="N-acetyltransferase" evidence="4">
    <location>
        <begin position="12"/>
        <end position="183"/>
    </location>
</feature>
<dbReference type="EMBL" id="PVWG01000054">
    <property type="protein sequence ID" value="PSB15731.1"/>
    <property type="molecule type" value="Genomic_DNA"/>
</dbReference>
<proteinExistence type="inferred from homology"/>
<evidence type="ECO:0000313" key="6">
    <source>
        <dbReference type="Proteomes" id="UP000238634"/>
    </source>
</evidence>
<dbReference type="Gene3D" id="3.40.630.30">
    <property type="match status" value="1"/>
</dbReference>
<comment type="similarity">
    <text evidence="3">Belongs to the acetyltransferase family. RimJ subfamily.</text>
</comment>
<organism evidence="5 6">
    <name type="scientific">Phormidesmis priestleyi ULC007</name>
    <dbReference type="NCBI Taxonomy" id="1920490"/>
    <lineage>
        <taxon>Bacteria</taxon>
        <taxon>Bacillati</taxon>
        <taxon>Cyanobacteriota</taxon>
        <taxon>Cyanophyceae</taxon>
        <taxon>Leptolyngbyales</taxon>
        <taxon>Leptolyngbyaceae</taxon>
        <taxon>Phormidesmis</taxon>
    </lineage>
</organism>
<dbReference type="SUPFAM" id="SSF55729">
    <property type="entry name" value="Acyl-CoA N-acyltransferases (Nat)"/>
    <property type="match status" value="1"/>
</dbReference>
<dbReference type="AlphaFoldDB" id="A0A2T1D5M4"/>
<evidence type="ECO:0000259" key="4">
    <source>
        <dbReference type="PROSITE" id="PS51186"/>
    </source>
</evidence>